<dbReference type="Gene3D" id="3.40.50.2300">
    <property type="match status" value="1"/>
</dbReference>
<dbReference type="CDD" id="cd17574">
    <property type="entry name" value="REC_OmpR"/>
    <property type="match status" value="1"/>
</dbReference>
<feature type="modified residue" description="4-aspartylphosphate" evidence="8">
    <location>
        <position position="55"/>
    </location>
</feature>
<evidence type="ECO:0000256" key="7">
    <source>
        <dbReference type="ARBA" id="ARBA00024867"/>
    </source>
</evidence>
<evidence type="ECO:0000256" key="1">
    <source>
        <dbReference type="ARBA" id="ARBA00018672"/>
    </source>
</evidence>
<comment type="caution">
    <text evidence="12">The sequence shown here is derived from an EMBL/GenBank/DDBJ whole genome shotgun (WGS) entry which is preliminary data.</text>
</comment>
<evidence type="ECO:0000256" key="8">
    <source>
        <dbReference type="PROSITE-ProRule" id="PRU00169"/>
    </source>
</evidence>
<keyword evidence="2 8" id="KW-0597">Phosphoprotein</keyword>
<proteinExistence type="predicted"/>
<dbReference type="InterPro" id="IPR001867">
    <property type="entry name" value="OmpR/PhoB-type_DNA-bd"/>
</dbReference>
<dbReference type="CDD" id="cd00383">
    <property type="entry name" value="trans_reg_C"/>
    <property type="match status" value="1"/>
</dbReference>
<evidence type="ECO:0000259" key="11">
    <source>
        <dbReference type="PROSITE" id="PS51755"/>
    </source>
</evidence>
<dbReference type="GO" id="GO:0032993">
    <property type="term" value="C:protein-DNA complex"/>
    <property type="evidence" value="ECO:0007669"/>
    <property type="project" value="TreeGrafter"/>
</dbReference>
<dbReference type="InterPro" id="IPR039420">
    <property type="entry name" value="WalR-like"/>
</dbReference>
<dbReference type="PANTHER" id="PTHR48111">
    <property type="entry name" value="REGULATOR OF RPOS"/>
    <property type="match status" value="1"/>
</dbReference>
<dbReference type="GO" id="GO:0006355">
    <property type="term" value="P:regulation of DNA-templated transcription"/>
    <property type="evidence" value="ECO:0007669"/>
    <property type="project" value="InterPro"/>
</dbReference>
<sequence length="231" mass="26697">MNDKMILIIDDEKELLEMLRSIFERAGYHNILTGSSGREGLRLWRENHPDIIILDVKMAGMDGFQVLREIRRTSKVPVLLLTARAEAEDKIEGFESGADDYLAKPFLPRELLLRVKAILNRAYPRQERKVYLQDGMVDLDKAEVFRKNQIFSLTAKELQIFEKLWENAGRIVTTGALCETLCGEYWQGYETTLGTHIRHLREKIEEHPSKPVSLITIKGIGYRLNVKEEIL</sequence>
<dbReference type="PROSITE" id="PS50110">
    <property type="entry name" value="RESPONSE_REGULATORY"/>
    <property type="match status" value="1"/>
</dbReference>
<dbReference type="InterPro" id="IPR001789">
    <property type="entry name" value="Sig_transdc_resp-reg_receiver"/>
</dbReference>
<dbReference type="EMBL" id="DXFG01000059">
    <property type="protein sequence ID" value="HIX36891.1"/>
    <property type="molecule type" value="Genomic_DNA"/>
</dbReference>
<accession>A0A9D2ALV7</accession>
<gene>
    <name evidence="12" type="ORF">H9738_03345</name>
</gene>
<dbReference type="Gene3D" id="1.10.10.10">
    <property type="entry name" value="Winged helix-like DNA-binding domain superfamily/Winged helix DNA-binding domain"/>
    <property type="match status" value="1"/>
</dbReference>
<dbReference type="Gene3D" id="6.10.250.690">
    <property type="match status" value="1"/>
</dbReference>
<dbReference type="InterPro" id="IPR011006">
    <property type="entry name" value="CheY-like_superfamily"/>
</dbReference>
<dbReference type="Pfam" id="PF00072">
    <property type="entry name" value="Response_reg"/>
    <property type="match status" value="1"/>
</dbReference>
<protein>
    <recommendedName>
        <fullName evidence="1">Stage 0 sporulation protein A homolog</fullName>
    </recommendedName>
</protein>
<dbReference type="Pfam" id="PF00486">
    <property type="entry name" value="Trans_reg_C"/>
    <property type="match status" value="1"/>
</dbReference>
<evidence type="ECO:0000256" key="9">
    <source>
        <dbReference type="PROSITE-ProRule" id="PRU01091"/>
    </source>
</evidence>
<keyword evidence="4" id="KW-0805">Transcription regulation</keyword>
<dbReference type="AlphaFoldDB" id="A0A9D2ALV7"/>
<feature type="DNA-binding region" description="OmpR/PhoB-type" evidence="9">
    <location>
        <begin position="127"/>
        <end position="226"/>
    </location>
</feature>
<evidence type="ECO:0000256" key="3">
    <source>
        <dbReference type="ARBA" id="ARBA00023012"/>
    </source>
</evidence>
<dbReference type="SMART" id="SM00448">
    <property type="entry name" value="REC"/>
    <property type="match status" value="1"/>
</dbReference>
<dbReference type="InterPro" id="IPR036388">
    <property type="entry name" value="WH-like_DNA-bd_sf"/>
</dbReference>
<reference evidence="12" key="2">
    <citation type="submission" date="2021-04" db="EMBL/GenBank/DDBJ databases">
        <authorList>
            <person name="Gilroy R."/>
        </authorList>
    </citation>
    <scope>NUCLEOTIDE SEQUENCE</scope>
    <source>
        <strain evidence="12">ChiHjej12B11-1927</strain>
    </source>
</reference>
<dbReference type="PANTHER" id="PTHR48111:SF1">
    <property type="entry name" value="TWO-COMPONENT RESPONSE REGULATOR ORR33"/>
    <property type="match status" value="1"/>
</dbReference>
<dbReference type="GO" id="GO:0000156">
    <property type="term" value="F:phosphorelay response regulator activity"/>
    <property type="evidence" value="ECO:0007669"/>
    <property type="project" value="TreeGrafter"/>
</dbReference>
<feature type="domain" description="Response regulatory" evidence="10">
    <location>
        <begin position="5"/>
        <end position="119"/>
    </location>
</feature>
<dbReference type="SUPFAM" id="SSF52172">
    <property type="entry name" value="CheY-like"/>
    <property type="match status" value="1"/>
</dbReference>
<keyword evidence="5 9" id="KW-0238">DNA-binding</keyword>
<evidence type="ECO:0000256" key="5">
    <source>
        <dbReference type="ARBA" id="ARBA00023125"/>
    </source>
</evidence>
<evidence type="ECO:0000256" key="6">
    <source>
        <dbReference type="ARBA" id="ARBA00023163"/>
    </source>
</evidence>
<dbReference type="SMART" id="SM00862">
    <property type="entry name" value="Trans_reg_C"/>
    <property type="match status" value="1"/>
</dbReference>
<organism evidence="12 13">
    <name type="scientific">Candidatus Blautia pullistercoris</name>
    <dbReference type="NCBI Taxonomy" id="2838499"/>
    <lineage>
        <taxon>Bacteria</taxon>
        <taxon>Bacillati</taxon>
        <taxon>Bacillota</taxon>
        <taxon>Clostridia</taxon>
        <taxon>Lachnospirales</taxon>
        <taxon>Lachnospiraceae</taxon>
        <taxon>Blautia</taxon>
    </lineage>
</organism>
<dbReference type="GO" id="GO:0005829">
    <property type="term" value="C:cytosol"/>
    <property type="evidence" value="ECO:0007669"/>
    <property type="project" value="TreeGrafter"/>
</dbReference>
<name>A0A9D2ALV7_9FIRM</name>
<comment type="function">
    <text evidence="7">May play the central regulatory role in sporulation. It may be an element of the effector pathway responsible for the activation of sporulation genes in response to nutritional stress. Spo0A may act in concert with spo0H (a sigma factor) to control the expression of some genes that are critical to the sporulation process.</text>
</comment>
<dbReference type="GO" id="GO:0000976">
    <property type="term" value="F:transcription cis-regulatory region binding"/>
    <property type="evidence" value="ECO:0007669"/>
    <property type="project" value="TreeGrafter"/>
</dbReference>
<keyword evidence="6" id="KW-0804">Transcription</keyword>
<feature type="domain" description="OmpR/PhoB-type" evidence="11">
    <location>
        <begin position="127"/>
        <end position="226"/>
    </location>
</feature>
<evidence type="ECO:0000259" key="10">
    <source>
        <dbReference type="PROSITE" id="PS50110"/>
    </source>
</evidence>
<reference evidence="12" key="1">
    <citation type="journal article" date="2021" name="PeerJ">
        <title>Extensive microbial diversity within the chicken gut microbiome revealed by metagenomics and culture.</title>
        <authorList>
            <person name="Gilroy R."/>
            <person name="Ravi A."/>
            <person name="Getino M."/>
            <person name="Pursley I."/>
            <person name="Horton D.L."/>
            <person name="Alikhan N.F."/>
            <person name="Baker D."/>
            <person name="Gharbi K."/>
            <person name="Hall N."/>
            <person name="Watson M."/>
            <person name="Adriaenssens E.M."/>
            <person name="Foster-Nyarko E."/>
            <person name="Jarju S."/>
            <person name="Secka A."/>
            <person name="Antonio M."/>
            <person name="Oren A."/>
            <person name="Chaudhuri R.R."/>
            <person name="La Ragione R."/>
            <person name="Hildebrand F."/>
            <person name="Pallen M.J."/>
        </authorList>
    </citation>
    <scope>NUCLEOTIDE SEQUENCE</scope>
    <source>
        <strain evidence="12">ChiHjej12B11-1927</strain>
    </source>
</reference>
<keyword evidence="3" id="KW-0902">Two-component regulatory system</keyword>
<evidence type="ECO:0000256" key="2">
    <source>
        <dbReference type="ARBA" id="ARBA00022553"/>
    </source>
</evidence>
<dbReference type="Proteomes" id="UP000824230">
    <property type="component" value="Unassembled WGS sequence"/>
</dbReference>
<evidence type="ECO:0000313" key="13">
    <source>
        <dbReference type="Proteomes" id="UP000824230"/>
    </source>
</evidence>
<evidence type="ECO:0000313" key="12">
    <source>
        <dbReference type="EMBL" id="HIX36891.1"/>
    </source>
</evidence>
<evidence type="ECO:0000256" key="4">
    <source>
        <dbReference type="ARBA" id="ARBA00023015"/>
    </source>
</evidence>
<dbReference type="PROSITE" id="PS51755">
    <property type="entry name" value="OMPR_PHOB"/>
    <property type="match status" value="1"/>
</dbReference>